<protein>
    <submittedName>
        <fullName evidence="9">Uncharacterized protein</fullName>
    </submittedName>
</protein>
<dbReference type="GO" id="GO:0017071">
    <property type="term" value="C:intracellular cyclic nucleotide activated cation channel complex"/>
    <property type="evidence" value="ECO:0007669"/>
    <property type="project" value="TreeGrafter"/>
</dbReference>
<dbReference type="GO" id="GO:0005223">
    <property type="term" value="F:intracellularly cGMP-activated cation channel activity"/>
    <property type="evidence" value="ECO:0007669"/>
    <property type="project" value="TreeGrafter"/>
</dbReference>
<evidence type="ECO:0000256" key="4">
    <source>
        <dbReference type="ARBA" id="ARBA00022989"/>
    </source>
</evidence>
<keyword evidence="8" id="KW-0407">Ion channel</keyword>
<comment type="subcellular location">
    <subcellularLocation>
        <location evidence="1">Membrane</location>
        <topology evidence="1">Multi-pass membrane protein</topology>
    </subcellularLocation>
</comment>
<evidence type="ECO:0000256" key="6">
    <source>
        <dbReference type="ARBA" id="ARBA00023136"/>
    </source>
</evidence>
<dbReference type="Gene3D" id="2.60.120.10">
    <property type="entry name" value="Jelly Rolls"/>
    <property type="match status" value="1"/>
</dbReference>
<dbReference type="Gene3D" id="1.10.287.630">
    <property type="entry name" value="Helix hairpin bin"/>
    <property type="match status" value="1"/>
</dbReference>
<dbReference type="AlphaFoldDB" id="A0A183PX36"/>
<keyword evidence="3" id="KW-0812">Transmembrane</keyword>
<evidence type="ECO:0000256" key="8">
    <source>
        <dbReference type="ARBA" id="ARBA00023303"/>
    </source>
</evidence>
<dbReference type="GO" id="GO:0044877">
    <property type="term" value="F:protein-containing complex binding"/>
    <property type="evidence" value="ECO:0007669"/>
    <property type="project" value="TreeGrafter"/>
</dbReference>
<evidence type="ECO:0000256" key="7">
    <source>
        <dbReference type="ARBA" id="ARBA00023286"/>
    </source>
</evidence>
<reference evidence="9 10" key="1">
    <citation type="submission" date="2018-11" db="EMBL/GenBank/DDBJ databases">
        <authorList>
            <consortium name="Pathogen Informatics"/>
        </authorList>
    </citation>
    <scope>NUCLEOTIDE SEQUENCE [LARGE SCALE GENOMIC DNA]</scope>
    <source>
        <strain>Denwood</strain>
        <strain evidence="10">Zambia</strain>
    </source>
</reference>
<proteinExistence type="predicted"/>
<dbReference type="EMBL" id="UZAL01041367">
    <property type="protein sequence ID" value="VDP78371.1"/>
    <property type="molecule type" value="Genomic_DNA"/>
</dbReference>
<dbReference type="PANTHER" id="PTHR45638:SF4">
    <property type="entry name" value="CYCLIC NUCLEOTIDE-BINDING DOMAIN-CONTAINING PROTEIN"/>
    <property type="match status" value="1"/>
</dbReference>
<sequence>MTLRRVPASLQERVINWFDFLWYTNKITDEEKVLRNLPYKLKAEIAIHVHLNTLKQVEIFQDTEEGFLSELVLKLRVVLFAPGDYVCRKGKLFIICLITSINYLFHKT</sequence>
<dbReference type="GO" id="GO:0005886">
    <property type="term" value="C:plasma membrane"/>
    <property type="evidence" value="ECO:0007669"/>
    <property type="project" value="TreeGrafter"/>
</dbReference>
<dbReference type="FunFam" id="1.10.287.630:FF:000001">
    <property type="entry name" value="Cyclic nucleotide-gated channel alpha 3"/>
    <property type="match status" value="1"/>
</dbReference>
<organism evidence="9 10">
    <name type="scientific">Schistosoma mattheei</name>
    <dbReference type="NCBI Taxonomy" id="31246"/>
    <lineage>
        <taxon>Eukaryota</taxon>
        <taxon>Metazoa</taxon>
        <taxon>Spiralia</taxon>
        <taxon>Lophotrochozoa</taxon>
        <taxon>Platyhelminthes</taxon>
        <taxon>Trematoda</taxon>
        <taxon>Digenea</taxon>
        <taxon>Strigeidida</taxon>
        <taxon>Schistosomatoidea</taxon>
        <taxon>Schistosomatidae</taxon>
        <taxon>Schistosoma</taxon>
    </lineage>
</organism>
<evidence type="ECO:0000313" key="10">
    <source>
        <dbReference type="Proteomes" id="UP000269396"/>
    </source>
</evidence>
<evidence type="ECO:0000256" key="5">
    <source>
        <dbReference type="ARBA" id="ARBA00023065"/>
    </source>
</evidence>
<gene>
    <name evidence="9" type="ORF">SMTD_LOCUS18922</name>
</gene>
<keyword evidence="5" id="KW-0406">Ion transport</keyword>
<dbReference type="PANTHER" id="PTHR45638">
    <property type="entry name" value="CYCLIC NUCLEOTIDE-GATED CATION CHANNEL SUBUNIT A"/>
    <property type="match status" value="1"/>
</dbReference>
<keyword evidence="4" id="KW-1133">Transmembrane helix</keyword>
<dbReference type="GO" id="GO:0005222">
    <property type="term" value="F:intracellularly cAMP-activated cation channel activity"/>
    <property type="evidence" value="ECO:0007669"/>
    <property type="project" value="TreeGrafter"/>
</dbReference>
<evidence type="ECO:0000256" key="3">
    <source>
        <dbReference type="ARBA" id="ARBA00022692"/>
    </source>
</evidence>
<name>A0A183PX36_9TREM</name>
<evidence type="ECO:0000256" key="1">
    <source>
        <dbReference type="ARBA" id="ARBA00004141"/>
    </source>
</evidence>
<dbReference type="InterPro" id="IPR014710">
    <property type="entry name" value="RmlC-like_jellyroll"/>
</dbReference>
<dbReference type="GO" id="GO:0030553">
    <property type="term" value="F:cGMP binding"/>
    <property type="evidence" value="ECO:0007669"/>
    <property type="project" value="TreeGrafter"/>
</dbReference>
<keyword evidence="10" id="KW-1185">Reference proteome</keyword>
<dbReference type="STRING" id="31246.A0A183PX36"/>
<evidence type="ECO:0000256" key="2">
    <source>
        <dbReference type="ARBA" id="ARBA00022448"/>
    </source>
</evidence>
<accession>A0A183PX36</accession>
<keyword evidence="6" id="KW-0472">Membrane</keyword>
<dbReference type="Proteomes" id="UP000269396">
    <property type="component" value="Unassembled WGS sequence"/>
</dbReference>
<keyword evidence="7" id="KW-1071">Ligand-gated ion channel</keyword>
<evidence type="ECO:0000313" key="9">
    <source>
        <dbReference type="EMBL" id="VDP78371.1"/>
    </source>
</evidence>
<keyword evidence="2" id="KW-0813">Transport</keyword>
<dbReference type="SUPFAM" id="SSF51206">
    <property type="entry name" value="cAMP-binding domain-like"/>
    <property type="match status" value="1"/>
</dbReference>
<dbReference type="InterPro" id="IPR050866">
    <property type="entry name" value="CNG_cation_channel"/>
</dbReference>
<dbReference type="InterPro" id="IPR018490">
    <property type="entry name" value="cNMP-bd_dom_sf"/>
</dbReference>